<keyword evidence="3" id="KW-1185">Reference proteome</keyword>
<protein>
    <submittedName>
        <fullName evidence="2">Beta-barrel pore-forming toxin monalysin</fullName>
    </submittedName>
</protein>
<organism evidence="2 3">
    <name type="scientific">Pseudomonas entomophila</name>
    <dbReference type="NCBI Taxonomy" id="312306"/>
    <lineage>
        <taxon>Bacteria</taxon>
        <taxon>Pseudomonadati</taxon>
        <taxon>Pseudomonadota</taxon>
        <taxon>Gammaproteobacteria</taxon>
        <taxon>Pseudomonadales</taxon>
        <taxon>Pseudomonadaceae</taxon>
        <taxon>Pseudomonas</taxon>
    </lineage>
</organism>
<gene>
    <name evidence="2" type="ORF">RAH46_13370</name>
</gene>
<dbReference type="Pfam" id="PF18063">
    <property type="entry name" value="BB_PF"/>
    <property type="match status" value="1"/>
</dbReference>
<proteinExistence type="predicted"/>
<accession>A0ABY9QJM6</accession>
<dbReference type="EMBL" id="CP132921">
    <property type="protein sequence ID" value="WMW03335.1"/>
    <property type="molecule type" value="Genomic_DNA"/>
</dbReference>
<evidence type="ECO:0000259" key="1">
    <source>
        <dbReference type="Pfam" id="PF18063"/>
    </source>
</evidence>
<dbReference type="SUPFAM" id="SSF56973">
    <property type="entry name" value="Aerolisin/ETX pore-forming domain"/>
    <property type="match status" value="1"/>
</dbReference>
<dbReference type="NCBIfam" id="NF033381">
    <property type="entry name" value="MonaBetaBRL_TX"/>
    <property type="match status" value="1"/>
</dbReference>
<dbReference type="RefSeq" id="WP_011534324.1">
    <property type="nucleotide sequence ID" value="NZ_CP132921.1"/>
</dbReference>
<sequence>MTIKEELGQPQSHSIELDEVSKEAASTRAALTSNLSGRFDQYPTKKGDFAIDGYLLDYSSPKQGCWVDGITVYGDIYIGKQNWGTYTRPVFAYLQYVETISIPQNVTTTLSYQLTKGHTRSFETSVNAKYSVGANIDIVNVGSEISTGFTRSESWSTTQSFTDTTEMKGPGTFVIYQVVLVYAHNATSAGRQNANAFAYSKTQAVGSRVDLYYLSAITQRKRVIVPSSNAVTPLDWDTVQRNVLMENYNPGSNSGHFSFDWSAYNDPHRRY</sequence>
<dbReference type="GeneID" id="32806274"/>
<dbReference type="InterPro" id="IPR040927">
    <property type="entry name" value="PF_Monalysin"/>
</dbReference>
<dbReference type="Proteomes" id="UP001183127">
    <property type="component" value="Chromosome"/>
</dbReference>
<evidence type="ECO:0000313" key="2">
    <source>
        <dbReference type="EMBL" id="WMW03335.1"/>
    </source>
</evidence>
<feature type="domain" description="Monalysin Pore-forming" evidence="1">
    <location>
        <begin position="47"/>
        <end position="226"/>
    </location>
</feature>
<reference evidence="2 3" key="1">
    <citation type="submission" date="2023-08" db="EMBL/GenBank/DDBJ databases">
        <title>Complete Genome Sequence of Pseudomonas entomophila TVIN A01.</title>
        <authorList>
            <person name="Shelke T."/>
            <person name="Mahar N.S."/>
            <person name="Gupta I."/>
            <person name="Gupta V."/>
        </authorList>
    </citation>
    <scope>NUCLEOTIDE SEQUENCE [LARGE SCALE GENOMIC DNA]</scope>
    <source>
        <strain evidence="2 3">TVIN-A01</strain>
    </source>
</reference>
<evidence type="ECO:0000313" key="3">
    <source>
        <dbReference type="Proteomes" id="UP001183127"/>
    </source>
</evidence>
<name>A0ABY9QJM6_9PSED</name>
<dbReference type="CDD" id="cd17904">
    <property type="entry name" value="PFM_monalysin-like"/>
    <property type="match status" value="1"/>
</dbReference>